<feature type="domain" description="Protein kinase" evidence="7">
    <location>
        <begin position="18"/>
        <end position="271"/>
    </location>
</feature>
<keyword evidence="4 8" id="KW-0418">Kinase</keyword>
<dbReference type="GeneID" id="90941188"/>
<dbReference type="SMART" id="SM00220">
    <property type="entry name" value="S_TKc"/>
    <property type="match status" value="1"/>
</dbReference>
<dbReference type="Pfam" id="PF00069">
    <property type="entry name" value="Pkinase"/>
    <property type="match status" value="1"/>
</dbReference>
<evidence type="ECO:0000256" key="5">
    <source>
        <dbReference type="ARBA" id="ARBA00022840"/>
    </source>
</evidence>
<protein>
    <recommendedName>
        <fullName evidence="1">non-specific serine/threonine protein kinase</fullName>
        <ecNumber evidence="1">2.7.11.1</ecNumber>
    </recommendedName>
</protein>
<gene>
    <name evidence="8" type="ORF">P7W03_04150</name>
</gene>
<feature type="compositionally biased region" description="Pro residues" evidence="6">
    <location>
        <begin position="362"/>
        <end position="378"/>
    </location>
</feature>
<evidence type="ECO:0000256" key="2">
    <source>
        <dbReference type="ARBA" id="ARBA00022679"/>
    </source>
</evidence>
<feature type="compositionally biased region" description="Low complexity" evidence="6">
    <location>
        <begin position="329"/>
        <end position="361"/>
    </location>
</feature>
<dbReference type="SUPFAM" id="SSF56112">
    <property type="entry name" value="Protein kinase-like (PK-like)"/>
    <property type="match status" value="1"/>
</dbReference>
<dbReference type="EMBL" id="CP121271">
    <property type="protein sequence ID" value="WMC84796.1"/>
    <property type="molecule type" value="Genomic_DNA"/>
</dbReference>
<evidence type="ECO:0000259" key="7">
    <source>
        <dbReference type="PROSITE" id="PS50011"/>
    </source>
</evidence>
<accession>A0AAX3ZDE6</accession>
<evidence type="ECO:0000313" key="9">
    <source>
        <dbReference type="Proteomes" id="UP001231701"/>
    </source>
</evidence>
<keyword evidence="3" id="KW-0547">Nucleotide-binding</keyword>
<evidence type="ECO:0000256" key="3">
    <source>
        <dbReference type="ARBA" id="ARBA00022741"/>
    </source>
</evidence>
<reference evidence="8" key="1">
    <citation type="submission" date="2023-03" db="EMBL/GenBank/DDBJ databases">
        <title>Borrelidin-producing and root-colonizing Streptomyces rochei is a potent biopesticide for soil-borne oomycete-caused plant diseases.</title>
        <authorList>
            <person name="Zhou D."/>
            <person name="Wang X."/>
            <person name="Navarro-Munoz J.C."/>
            <person name="Li W."/>
            <person name="Li J."/>
            <person name="Jiu M."/>
            <person name="Deng S."/>
            <person name="Ye Y."/>
            <person name="Daly P."/>
            <person name="Wei L."/>
        </authorList>
    </citation>
    <scope>NUCLEOTIDE SEQUENCE</scope>
    <source>
        <strain evidence="8">JK1</strain>
    </source>
</reference>
<evidence type="ECO:0000256" key="6">
    <source>
        <dbReference type="SAM" id="MobiDB-lite"/>
    </source>
</evidence>
<dbReference type="EC" id="2.7.11.1" evidence="1"/>
<dbReference type="Gene3D" id="1.10.510.10">
    <property type="entry name" value="Transferase(Phosphotransferase) domain 1"/>
    <property type="match status" value="1"/>
</dbReference>
<dbReference type="InterPro" id="IPR011009">
    <property type="entry name" value="Kinase-like_dom_sf"/>
</dbReference>
<dbReference type="AlphaFoldDB" id="A0AAX3ZDE6"/>
<dbReference type="Proteomes" id="UP001231701">
    <property type="component" value="Chromosome"/>
</dbReference>
<evidence type="ECO:0000256" key="1">
    <source>
        <dbReference type="ARBA" id="ARBA00012513"/>
    </source>
</evidence>
<evidence type="ECO:0000313" key="8">
    <source>
        <dbReference type="EMBL" id="WMC84796.1"/>
    </source>
</evidence>
<organism evidence="8 9">
    <name type="scientific">Streptomyces rochei</name>
    <name type="common">Streptomyces parvullus</name>
    <dbReference type="NCBI Taxonomy" id="1928"/>
    <lineage>
        <taxon>Bacteria</taxon>
        <taxon>Bacillati</taxon>
        <taxon>Actinomycetota</taxon>
        <taxon>Actinomycetes</taxon>
        <taxon>Kitasatosporales</taxon>
        <taxon>Streptomycetaceae</taxon>
        <taxon>Streptomyces</taxon>
        <taxon>Streptomyces rochei group</taxon>
    </lineage>
</organism>
<name>A0AAX3ZDE6_STRRO</name>
<dbReference type="GO" id="GO:0004674">
    <property type="term" value="F:protein serine/threonine kinase activity"/>
    <property type="evidence" value="ECO:0007669"/>
    <property type="project" value="UniProtKB-EC"/>
</dbReference>
<proteinExistence type="predicted"/>
<dbReference type="InterPro" id="IPR050660">
    <property type="entry name" value="NEK_Ser/Thr_kinase"/>
</dbReference>
<dbReference type="PANTHER" id="PTHR43671">
    <property type="entry name" value="SERINE/THREONINE-PROTEIN KINASE NEK"/>
    <property type="match status" value="1"/>
</dbReference>
<feature type="region of interest" description="Disordered" evidence="6">
    <location>
        <begin position="329"/>
        <end position="385"/>
    </location>
</feature>
<evidence type="ECO:0000256" key="4">
    <source>
        <dbReference type="ARBA" id="ARBA00022777"/>
    </source>
</evidence>
<keyword evidence="5" id="KW-0067">ATP-binding</keyword>
<dbReference type="PROSITE" id="PS50011">
    <property type="entry name" value="PROTEIN_KINASE_DOM"/>
    <property type="match status" value="1"/>
</dbReference>
<keyword evidence="2" id="KW-0808">Transferase</keyword>
<dbReference type="InterPro" id="IPR000719">
    <property type="entry name" value="Prot_kinase_dom"/>
</dbReference>
<dbReference type="PANTHER" id="PTHR43671:SF13">
    <property type="entry name" value="SERINE_THREONINE-PROTEIN KINASE NEK2"/>
    <property type="match status" value="1"/>
</dbReference>
<sequence length="537" mass="57075">MTMGRARVSTHELIAGRYRLLEVVHRETNHVSWSGEDVHTGRPCLVAQTALPEGEGAGETARRTAGRVVRTGATLQARCPGRVAEVVDAVVEDGFLWTVTEWPGGVPLGELLERHGTLNYARAARVGLELLEVLEAAHGQGVTHGELSPGQVWVREEGSVVVTGFGLAGAALVPRLTAPSYASPEQARDERFGPAADLWTLGALLYAMAEGRPPFRDRGRPEATLRGVDRLPLRTPVRAGPLAQTVRGLLRKDHRERLTHPVVRAALTRVLTEDPDAAVRAVPRPRLRGACAAAREAGRPGTRRATAAVTVLAVVAVTAAVLAVTHGLPGPDGDAAAGARGRPSAPATPPSGEAAPPAGAAPSPPPSVSPSPSRPGDPLPAGFRRYDAPEGFSVALPEGWRRLDTSRVPDGAYRVVFGADGDPRTLAVTHSERAGEDPVAVWRDDVEPGLRRSDGEYRRIGAVRATTYRGREAADMEWVVRDGGERRRTFGRGFLLGGGRSFSLRWTAPADDWAETANQKALAAVLATFREGPDGHT</sequence>
<dbReference type="GO" id="GO:0005524">
    <property type="term" value="F:ATP binding"/>
    <property type="evidence" value="ECO:0007669"/>
    <property type="project" value="UniProtKB-KW"/>
</dbReference>
<dbReference type="RefSeq" id="WP_306691596.1">
    <property type="nucleotide sequence ID" value="NZ_CP121271.1"/>
</dbReference>